<dbReference type="PATRIC" id="fig|1245469.3.peg.3095"/>
<gene>
    <name evidence="1" type="ORF">S58_30290</name>
</gene>
<dbReference type="HOGENOM" id="CLU_2056874_0_0_5"/>
<reference evidence="1 2" key="1">
    <citation type="journal article" date="2013" name="Appl. Environ. Microbiol.">
        <title>Genome analysis suggests that the soil oligotrophic bacterium Agromonas oligotrophica (Bradyrhizobium oligotrophicum) is a nitrogen-fixing symbiont of Aeschynomene indica.</title>
        <authorList>
            <person name="Okubo T."/>
            <person name="Fukushima S."/>
            <person name="Itakura M."/>
            <person name="Oshima K."/>
            <person name="Longtonglang A."/>
            <person name="Teaumroong N."/>
            <person name="Mitsui H."/>
            <person name="Hattori M."/>
            <person name="Hattori R."/>
            <person name="Hattori T."/>
            <person name="Minamisawa K."/>
        </authorList>
    </citation>
    <scope>NUCLEOTIDE SEQUENCE [LARGE SCALE GENOMIC DNA]</scope>
    <source>
        <strain evidence="1 2">S58</strain>
    </source>
</reference>
<sequence length="119" mass="13229">MDGGGPDRVVQRCAEHADDGGTILRLAPSGRSNADDRRQLVTSMQASSRCTGHTPREDTELFPKIKDVVSSHEYDAMAEDFEKKEHELFGADGFEKMTARVAALEQQMGIFDLNQFTPR</sequence>
<evidence type="ECO:0000313" key="2">
    <source>
        <dbReference type="Proteomes" id="UP000011841"/>
    </source>
</evidence>
<dbReference type="AlphaFoldDB" id="M4Z6L8"/>
<dbReference type="Proteomes" id="UP000011841">
    <property type="component" value="Chromosome"/>
</dbReference>
<evidence type="ECO:0000313" key="1">
    <source>
        <dbReference type="EMBL" id="BAM89029.1"/>
    </source>
</evidence>
<dbReference type="EMBL" id="AP012603">
    <property type="protein sequence ID" value="BAM89029.1"/>
    <property type="molecule type" value="Genomic_DNA"/>
</dbReference>
<name>M4Z6L8_9BRAD</name>
<organism evidence="1 2">
    <name type="scientific">Bradyrhizobium oligotrophicum S58</name>
    <dbReference type="NCBI Taxonomy" id="1245469"/>
    <lineage>
        <taxon>Bacteria</taxon>
        <taxon>Pseudomonadati</taxon>
        <taxon>Pseudomonadota</taxon>
        <taxon>Alphaproteobacteria</taxon>
        <taxon>Hyphomicrobiales</taxon>
        <taxon>Nitrobacteraceae</taxon>
        <taxon>Bradyrhizobium</taxon>
    </lineage>
</organism>
<dbReference type="eggNOG" id="COG3945">
    <property type="taxonomic scope" value="Bacteria"/>
</dbReference>
<proteinExistence type="predicted"/>
<dbReference type="RefSeq" id="WP_015666150.1">
    <property type="nucleotide sequence ID" value="NC_020453.1"/>
</dbReference>
<accession>M4Z6L8</accession>
<dbReference type="GeneID" id="301816894"/>
<dbReference type="STRING" id="1245469.S58_30290"/>
<keyword evidence="2" id="KW-1185">Reference proteome</keyword>
<protein>
    <submittedName>
        <fullName evidence="1">Uncharacterized protein</fullName>
    </submittedName>
</protein>
<dbReference type="KEGG" id="aol:S58_30290"/>